<comment type="similarity">
    <text evidence="1 6">Belongs to the inositol monophosphatase superfamily. CysQ family.</text>
</comment>
<dbReference type="Proteomes" id="UP000651738">
    <property type="component" value="Unassembled WGS sequence"/>
</dbReference>
<dbReference type="PRINTS" id="PR00377">
    <property type="entry name" value="IMPHPHTASES"/>
</dbReference>
<accession>A0ABD4L1P2</accession>
<comment type="catalytic activity">
    <reaction evidence="6">
        <text>adenosine 3',5'-bisphosphate + H2O = AMP + phosphate</text>
        <dbReference type="Rhea" id="RHEA:10040"/>
        <dbReference type="ChEBI" id="CHEBI:15377"/>
        <dbReference type="ChEBI" id="CHEBI:43474"/>
        <dbReference type="ChEBI" id="CHEBI:58343"/>
        <dbReference type="ChEBI" id="CHEBI:456215"/>
        <dbReference type="EC" id="3.1.3.7"/>
    </reaction>
</comment>
<dbReference type="GO" id="GO:0006790">
    <property type="term" value="P:sulfur compound metabolic process"/>
    <property type="evidence" value="ECO:0007669"/>
    <property type="project" value="UniProtKB-UniRule"/>
</dbReference>
<keyword evidence="2 6" id="KW-1003">Cell membrane</keyword>
<feature type="binding site" evidence="6">
    <location>
        <position position="70"/>
    </location>
    <ligand>
        <name>substrate</name>
    </ligand>
</feature>
<dbReference type="PANTHER" id="PTHR43028:SF5">
    <property type="entry name" value="3'(2'),5'-BISPHOSPHATE NUCLEOTIDASE 1"/>
    <property type="match status" value="1"/>
</dbReference>
<keyword evidence="5 6" id="KW-0472">Membrane</keyword>
<dbReference type="NCBIfam" id="TIGR01331">
    <property type="entry name" value="bisphos_cysQ"/>
    <property type="match status" value="1"/>
</dbReference>
<evidence type="ECO:0000256" key="2">
    <source>
        <dbReference type="ARBA" id="ARBA00022475"/>
    </source>
</evidence>
<feature type="binding site" evidence="6">
    <location>
        <position position="91"/>
    </location>
    <ligand>
        <name>Mg(2+)</name>
        <dbReference type="ChEBI" id="CHEBI:18420"/>
        <label>1</label>
    </ligand>
</feature>
<sequence length="264" mass="28480">MASSEWLPRAALRELCVRAGEAILAVRAGGDWAAREKADASPVTAADQAAHDVLMAGLAALTPEVPVLSEEAVVPWTTRRHWTRYWLVDPLDGTREFIDGFDDFTVNLALVEAGRTRYGLVHAPVTGTTWEGGSALGAWRWQGDRAEAISVASRWPPRVVASRAHLDERTRAWLAGCPEASLLRYGSSVKFCRIAEGEADLYPRFAPTSEWDTAAAQAVLEGGGGAVLVADTLLPLTYNGGESLRNPAFIACAEAQGRWRRGGL</sequence>
<dbReference type="Gene3D" id="3.40.190.80">
    <property type="match status" value="1"/>
</dbReference>
<comment type="function">
    <text evidence="6">Converts adenosine-3',5'-bisphosphate (PAP) to AMP.</text>
</comment>
<evidence type="ECO:0000256" key="3">
    <source>
        <dbReference type="ARBA" id="ARBA00022519"/>
    </source>
</evidence>
<feature type="binding site" evidence="6">
    <location>
        <position position="89"/>
    </location>
    <ligand>
        <name>Mg(2+)</name>
        <dbReference type="ChEBI" id="CHEBI:18420"/>
        <label>2</label>
    </ligand>
</feature>
<dbReference type="GO" id="GO:0008441">
    <property type="term" value="F:3'(2'),5'-bisphosphate nucleotidase activity"/>
    <property type="evidence" value="ECO:0007669"/>
    <property type="project" value="UniProtKB-UniRule"/>
</dbReference>
<dbReference type="EMBL" id="JAEDAF010000009">
    <property type="protein sequence ID" value="MBH8580637.1"/>
    <property type="molecule type" value="Genomic_DNA"/>
</dbReference>
<comment type="caution">
    <text evidence="8">The sequence shown here is derived from an EMBL/GenBank/DDBJ whole genome shotgun (WGS) entry which is preliminary data.</text>
</comment>
<feature type="binding site" evidence="7">
    <location>
        <position position="91"/>
    </location>
    <ligand>
        <name>Mg(2+)</name>
        <dbReference type="ChEBI" id="CHEBI:18420"/>
        <label>1</label>
        <note>catalytic</note>
    </ligand>
</feature>
<dbReference type="PROSITE" id="PS00630">
    <property type="entry name" value="IMP_2"/>
    <property type="match status" value="1"/>
</dbReference>
<protein>
    <recommendedName>
        <fullName evidence="6">3'(2'),5'-bisphosphate nucleotidase CysQ</fullName>
        <ecNumber evidence="6">3.1.3.7</ecNumber>
    </recommendedName>
    <alternativeName>
        <fullName evidence="6">3'(2'),5-bisphosphonucleoside 3'(2')-phosphohydrolase</fullName>
    </alternativeName>
    <alternativeName>
        <fullName evidence="6">3'-phosphoadenosine 5'-phosphate phosphatase</fullName>
        <shortName evidence="6">PAP phosphatase</shortName>
    </alternativeName>
</protein>
<keyword evidence="3 6" id="KW-0997">Cell inner membrane</keyword>
<reference evidence="8 9" key="1">
    <citation type="submission" date="2020-12" db="EMBL/GenBank/DDBJ databases">
        <title>Draft genome sequence of Halomonas pacifica strain CARE-V15.</title>
        <authorList>
            <person name="Vignesh N."/>
            <person name="Thabitha A."/>
            <person name="Saravanan R."/>
            <person name="Manigandan V."/>
        </authorList>
    </citation>
    <scope>NUCLEOTIDE SEQUENCE [LARGE SCALE GENOMIC DNA]</scope>
    <source>
        <strain evidence="8 9">CARE-V15</strain>
    </source>
</reference>
<dbReference type="AlphaFoldDB" id="A0ABD4L1P2"/>
<feature type="binding site" evidence="6">
    <location>
        <position position="70"/>
    </location>
    <ligand>
        <name>Mg(2+)</name>
        <dbReference type="ChEBI" id="CHEBI:18420"/>
        <label>1</label>
    </ligand>
</feature>
<feature type="binding site" evidence="7">
    <location>
        <position position="92"/>
    </location>
    <ligand>
        <name>Mg(2+)</name>
        <dbReference type="ChEBI" id="CHEBI:18420"/>
        <label>1</label>
        <note>catalytic</note>
    </ligand>
</feature>
<keyword evidence="6 7" id="KW-0479">Metal-binding</keyword>
<dbReference type="GO" id="GO:0000287">
    <property type="term" value="F:magnesium ion binding"/>
    <property type="evidence" value="ECO:0007669"/>
    <property type="project" value="UniProtKB-UniRule"/>
</dbReference>
<dbReference type="RefSeq" id="WP_198057845.1">
    <property type="nucleotide sequence ID" value="NZ_JAEDAF010000009.1"/>
</dbReference>
<comment type="subcellular location">
    <subcellularLocation>
        <location evidence="6">Cell inner membrane</location>
        <topology evidence="6">Peripheral membrane protein</topology>
        <orientation evidence="6">Cytoplasmic side</orientation>
    </subcellularLocation>
</comment>
<feature type="binding site" evidence="6">
    <location>
        <begin position="91"/>
        <end position="94"/>
    </location>
    <ligand>
        <name>substrate</name>
    </ligand>
</feature>
<feature type="binding site" evidence="6">
    <location>
        <position position="212"/>
    </location>
    <ligand>
        <name>substrate</name>
    </ligand>
</feature>
<dbReference type="InterPro" id="IPR020550">
    <property type="entry name" value="Inositol_monophosphatase_CS"/>
</dbReference>
<keyword evidence="6 7" id="KW-0460">Magnesium</keyword>
<gene>
    <name evidence="6 8" type="primary">cysQ</name>
    <name evidence="8" type="ORF">I7V36_11090</name>
</gene>
<evidence type="ECO:0000313" key="9">
    <source>
        <dbReference type="Proteomes" id="UP000651738"/>
    </source>
</evidence>
<proteinExistence type="inferred from homology"/>
<dbReference type="HAMAP" id="MF_02095">
    <property type="entry name" value="CysQ"/>
    <property type="match status" value="1"/>
</dbReference>
<evidence type="ECO:0000256" key="7">
    <source>
        <dbReference type="PIRSR" id="PIRSR600760-2"/>
    </source>
</evidence>
<dbReference type="PANTHER" id="PTHR43028">
    <property type="entry name" value="3'(2'),5'-BISPHOSPHATE NUCLEOTIDASE 1"/>
    <property type="match status" value="1"/>
</dbReference>
<evidence type="ECO:0000256" key="6">
    <source>
        <dbReference type="HAMAP-Rule" id="MF_02095"/>
    </source>
</evidence>
<feature type="binding site" evidence="6">
    <location>
        <position position="89"/>
    </location>
    <ligand>
        <name>Mg(2+)</name>
        <dbReference type="ChEBI" id="CHEBI:18420"/>
        <label>1</label>
    </ligand>
</feature>
<dbReference type="InterPro" id="IPR000760">
    <property type="entry name" value="Inositol_monophosphatase-like"/>
</dbReference>
<dbReference type="Pfam" id="PF00459">
    <property type="entry name" value="Inositol_P"/>
    <property type="match status" value="1"/>
</dbReference>
<name>A0ABD4L1P2_9GAMM</name>
<feature type="binding site" evidence="6">
    <location>
        <position position="92"/>
    </location>
    <ligand>
        <name>Mg(2+)</name>
        <dbReference type="ChEBI" id="CHEBI:18420"/>
        <label>2</label>
    </ligand>
</feature>
<feature type="binding site" evidence="7">
    <location>
        <position position="70"/>
    </location>
    <ligand>
        <name>Mg(2+)</name>
        <dbReference type="ChEBI" id="CHEBI:18420"/>
        <label>1</label>
        <note>catalytic</note>
    </ligand>
</feature>
<evidence type="ECO:0000256" key="5">
    <source>
        <dbReference type="ARBA" id="ARBA00023136"/>
    </source>
</evidence>
<dbReference type="InterPro" id="IPR006240">
    <property type="entry name" value="CysQ"/>
</dbReference>
<dbReference type="CDD" id="cd01638">
    <property type="entry name" value="CysQ"/>
    <property type="match status" value="1"/>
</dbReference>
<keyword evidence="4 6" id="KW-0378">Hydrolase</keyword>
<feature type="binding site" evidence="6">
    <location>
        <position position="212"/>
    </location>
    <ligand>
        <name>Mg(2+)</name>
        <dbReference type="ChEBI" id="CHEBI:18420"/>
        <label>2</label>
    </ligand>
</feature>
<comment type="cofactor">
    <cofactor evidence="6 7">
        <name>Mg(2+)</name>
        <dbReference type="ChEBI" id="CHEBI:18420"/>
    </cofactor>
</comment>
<evidence type="ECO:0000313" key="8">
    <source>
        <dbReference type="EMBL" id="MBH8580637.1"/>
    </source>
</evidence>
<dbReference type="InterPro" id="IPR050725">
    <property type="entry name" value="CysQ/Inositol_MonoPase"/>
</dbReference>
<organism evidence="8 9">
    <name type="scientific">Bisbaumannia pacifica</name>
    <dbReference type="NCBI Taxonomy" id="77098"/>
    <lineage>
        <taxon>Bacteria</taxon>
        <taxon>Pseudomonadati</taxon>
        <taxon>Pseudomonadota</taxon>
        <taxon>Gammaproteobacteria</taxon>
        <taxon>Oceanospirillales</taxon>
        <taxon>Halomonadaceae</taxon>
        <taxon>Bisbaumannia</taxon>
    </lineage>
</organism>
<evidence type="ECO:0000256" key="4">
    <source>
        <dbReference type="ARBA" id="ARBA00022801"/>
    </source>
</evidence>
<dbReference type="Gene3D" id="3.30.540.10">
    <property type="entry name" value="Fructose-1,6-Bisphosphatase, subunit A, domain 1"/>
    <property type="match status" value="1"/>
</dbReference>
<evidence type="ECO:0000256" key="1">
    <source>
        <dbReference type="ARBA" id="ARBA00005289"/>
    </source>
</evidence>
<dbReference type="SUPFAM" id="SSF56655">
    <property type="entry name" value="Carbohydrate phosphatase"/>
    <property type="match status" value="1"/>
</dbReference>
<feature type="binding site" evidence="7">
    <location>
        <position position="89"/>
    </location>
    <ligand>
        <name>Mg(2+)</name>
        <dbReference type="ChEBI" id="CHEBI:18420"/>
        <label>1</label>
        <note>catalytic</note>
    </ligand>
</feature>
<dbReference type="EC" id="3.1.3.7" evidence="6"/>
<feature type="binding site" evidence="7">
    <location>
        <position position="212"/>
    </location>
    <ligand>
        <name>Mg(2+)</name>
        <dbReference type="ChEBI" id="CHEBI:18420"/>
        <label>1</label>
        <note>catalytic</note>
    </ligand>
</feature>
<dbReference type="GO" id="GO:0005886">
    <property type="term" value="C:plasma membrane"/>
    <property type="evidence" value="ECO:0007669"/>
    <property type="project" value="UniProtKB-SubCell"/>
</dbReference>